<accession>A0A8B9UYC7</accession>
<reference evidence="1" key="1">
    <citation type="submission" date="2025-08" db="UniProtKB">
        <authorList>
            <consortium name="Ensembl"/>
        </authorList>
    </citation>
    <scope>IDENTIFICATION</scope>
</reference>
<protein>
    <submittedName>
        <fullName evidence="1">Uncharacterized protein</fullName>
    </submittedName>
</protein>
<sequence>LTGSLWTSEGIQSQFGGCRCMLQNQKEHLALLKAGVCICWEQEFSKLTIVSPTGKPSRVEVAQGKVRHATERVASLVLSYSLTSIVRPLRQNLQ</sequence>
<keyword evidence="2" id="KW-1185">Reference proteome</keyword>
<reference evidence="1" key="2">
    <citation type="submission" date="2025-09" db="UniProtKB">
        <authorList>
            <consortium name="Ensembl"/>
        </authorList>
    </citation>
    <scope>IDENTIFICATION</scope>
</reference>
<evidence type="ECO:0000313" key="2">
    <source>
        <dbReference type="Proteomes" id="UP000694549"/>
    </source>
</evidence>
<proteinExistence type="predicted"/>
<name>A0A8B9UYC7_9AVES</name>
<organism evidence="1 2">
    <name type="scientific">Anas zonorhyncha</name>
    <name type="common">Eastern spot-billed duck</name>
    <dbReference type="NCBI Taxonomy" id="75864"/>
    <lineage>
        <taxon>Eukaryota</taxon>
        <taxon>Metazoa</taxon>
        <taxon>Chordata</taxon>
        <taxon>Craniata</taxon>
        <taxon>Vertebrata</taxon>
        <taxon>Euteleostomi</taxon>
        <taxon>Archelosauria</taxon>
        <taxon>Archosauria</taxon>
        <taxon>Dinosauria</taxon>
        <taxon>Saurischia</taxon>
        <taxon>Theropoda</taxon>
        <taxon>Coelurosauria</taxon>
        <taxon>Aves</taxon>
        <taxon>Neognathae</taxon>
        <taxon>Galloanserae</taxon>
        <taxon>Anseriformes</taxon>
        <taxon>Anatidae</taxon>
        <taxon>Anatinae</taxon>
        <taxon>Anas</taxon>
    </lineage>
</organism>
<dbReference type="Proteomes" id="UP000694549">
    <property type="component" value="Unplaced"/>
</dbReference>
<dbReference type="Ensembl" id="ENSAZOT00000014985.1">
    <property type="protein sequence ID" value="ENSAZOP00000013942.1"/>
    <property type="gene ID" value="ENSAZOG00000008981.1"/>
</dbReference>
<evidence type="ECO:0000313" key="1">
    <source>
        <dbReference type="Ensembl" id="ENSAZOP00000013942.1"/>
    </source>
</evidence>
<dbReference type="AlphaFoldDB" id="A0A8B9UYC7"/>